<protein>
    <recommendedName>
        <fullName evidence="8">Tyr recombinase domain-containing protein</fullName>
    </recommendedName>
</protein>
<proteinExistence type="predicted"/>
<keyword evidence="7" id="KW-1185">Reference proteome</keyword>
<dbReference type="InterPro" id="IPR002104">
    <property type="entry name" value="Integrase_catalytic"/>
</dbReference>
<sequence>MVEFAKREGINMSRLLEEVLKAFYSGRRVILGPGPGFEPGLGDPQPSKLLNPKNDPKIGKNELYGHYIAFSRKLQNSNVTQEQSEEIKYFITQEHLNMLFLELKAKGVQEHHYKFVERSIKRFLDYITQEGNYYVFTLNDLISYLEKLQNEYHPVTYRKQLTYIKKLFRIAQIPLESYLKSKRIVGVDRTVVTVDDIKNLINIIKSLREKGRLAEKTADRMLVSLLLMATSGIRTHELIRLKLKNIDIRNRTIFIDENISKTNRARVTFFTKEVQKLLKRYVQKYNLKPEDNIVTYFALEKPFLKKNELKTQPIRPKHMRKFFSQEWDRKNGNSTVKKLLMGHSIREDINVLHYSHHTPEELKQLYDTVFGNLKFGV</sequence>
<dbReference type="HOGENOM" id="CLU_741069_0_0_2"/>
<dbReference type="KEGG" id="tlt:OCC_04250"/>
<dbReference type="InterPro" id="IPR044068">
    <property type="entry name" value="CB"/>
</dbReference>
<dbReference type="PROSITE" id="PS51900">
    <property type="entry name" value="CB"/>
    <property type="match status" value="1"/>
</dbReference>
<dbReference type="PaxDb" id="523849-OCC_04250"/>
<evidence type="ECO:0000313" key="6">
    <source>
        <dbReference type="EMBL" id="EHR78039.1"/>
    </source>
</evidence>
<dbReference type="InterPro" id="IPR013762">
    <property type="entry name" value="Integrase-like_cat_sf"/>
</dbReference>
<dbReference type="InterPro" id="IPR011010">
    <property type="entry name" value="DNA_brk_join_enz"/>
</dbReference>
<evidence type="ECO:0000259" key="5">
    <source>
        <dbReference type="PROSITE" id="PS51900"/>
    </source>
</evidence>
<dbReference type="AlphaFoldDB" id="H3ZPJ5"/>
<dbReference type="GO" id="GO:0015074">
    <property type="term" value="P:DNA integration"/>
    <property type="evidence" value="ECO:0007669"/>
    <property type="project" value="InterPro"/>
</dbReference>
<accession>H3ZPJ5</accession>
<evidence type="ECO:0008006" key="8">
    <source>
        <dbReference type="Google" id="ProtNLM"/>
    </source>
</evidence>
<dbReference type="STRING" id="523849.OCC_04250"/>
<evidence type="ECO:0000256" key="1">
    <source>
        <dbReference type="ARBA" id="ARBA00023125"/>
    </source>
</evidence>
<dbReference type="CDD" id="cd00397">
    <property type="entry name" value="DNA_BRE_C"/>
    <property type="match status" value="1"/>
</dbReference>
<feature type="domain" description="Tyr recombinase" evidence="4">
    <location>
        <begin position="187"/>
        <end position="367"/>
    </location>
</feature>
<dbReference type="GO" id="GO:0006310">
    <property type="term" value="P:DNA recombination"/>
    <property type="evidence" value="ECO:0007669"/>
    <property type="project" value="UniProtKB-KW"/>
</dbReference>
<evidence type="ECO:0000256" key="3">
    <source>
        <dbReference type="PROSITE-ProRule" id="PRU01248"/>
    </source>
</evidence>
<evidence type="ECO:0000259" key="4">
    <source>
        <dbReference type="PROSITE" id="PS51898"/>
    </source>
</evidence>
<evidence type="ECO:0000256" key="2">
    <source>
        <dbReference type="ARBA" id="ARBA00023172"/>
    </source>
</evidence>
<gene>
    <name evidence="6" type="ORF">OCC_04250</name>
</gene>
<dbReference type="PROSITE" id="PS51898">
    <property type="entry name" value="TYR_RECOMBINASE"/>
    <property type="match status" value="1"/>
</dbReference>
<dbReference type="Pfam" id="PF00589">
    <property type="entry name" value="Phage_integrase"/>
    <property type="match status" value="1"/>
</dbReference>
<name>H3ZPJ5_THELN</name>
<keyword evidence="2" id="KW-0233">DNA recombination</keyword>
<dbReference type="EMBL" id="CP006670">
    <property type="protein sequence ID" value="EHR78039.1"/>
    <property type="molecule type" value="Genomic_DNA"/>
</dbReference>
<dbReference type="Proteomes" id="UP000015502">
    <property type="component" value="Chromosome"/>
</dbReference>
<reference evidence="6 7" key="1">
    <citation type="journal article" date="2012" name="J. Bacteriol.">
        <title>Genome sequence of the model hyperthermophilic archaeon Thermococcus litoralis NS-C.</title>
        <authorList>
            <person name="Gardner A.F."/>
            <person name="Kumar S."/>
            <person name="Perler F.B."/>
        </authorList>
    </citation>
    <scope>NUCLEOTIDE SEQUENCE [LARGE SCALE GENOMIC DNA]</scope>
    <source>
        <strain evidence="7">ATCC 51850 / DSM 5473 / JCM 8560 / NS-C</strain>
    </source>
</reference>
<dbReference type="SUPFAM" id="SSF56349">
    <property type="entry name" value="DNA breaking-rejoining enzymes"/>
    <property type="match status" value="1"/>
</dbReference>
<organism evidence="6 7">
    <name type="scientific">Thermococcus litoralis (strain ATCC 51850 / DSM 5473 / JCM 8560 / NS-C)</name>
    <dbReference type="NCBI Taxonomy" id="523849"/>
    <lineage>
        <taxon>Archaea</taxon>
        <taxon>Methanobacteriati</taxon>
        <taxon>Methanobacteriota</taxon>
        <taxon>Thermococci</taxon>
        <taxon>Thermococcales</taxon>
        <taxon>Thermococcaceae</taxon>
        <taxon>Thermococcus</taxon>
    </lineage>
</organism>
<keyword evidence="1 3" id="KW-0238">DNA-binding</keyword>
<feature type="domain" description="Core-binding (CB)" evidence="5">
    <location>
        <begin position="91"/>
        <end position="172"/>
    </location>
</feature>
<dbReference type="GO" id="GO:0003677">
    <property type="term" value="F:DNA binding"/>
    <property type="evidence" value="ECO:0007669"/>
    <property type="project" value="UniProtKB-UniRule"/>
</dbReference>
<dbReference type="Gene3D" id="1.10.443.10">
    <property type="entry name" value="Intergrase catalytic core"/>
    <property type="match status" value="1"/>
</dbReference>
<evidence type="ECO:0000313" key="7">
    <source>
        <dbReference type="Proteomes" id="UP000015502"/>
    </source>
</evidence>